<feature type="domain" description="SGF29 C-terminal" evidence="5">
    <location>
        <begin position="1"/>
        <end position="55"/>
    </location>
</feature>
<organism evidence="6 7">
    <name type="scientific">Melipona bicolor</name>
    <dbReference type="NCBI Taxonomy" id="60889"/>
    <lineage>
        <taxon>Eukaryota</taxon>
        <taxon>Metazoa</taxon>
        <taxon>Ecdysozoa</taxon>
        <taxon>Arthropoda</taxon>
        <taxon>Hexapoda</taxon>
        <taxon>Insecta</taxon>
        <taxon>Pterygota</taxon>
        <taxon>Neoptera</taxon>
        <taxon>Endopterygota</taxon>
        <taxon>Hymenoptera</taxon>
        <taxon>Apocrita</taxon>
        <taxon>Aculeata</taxon>
        <taxon>Apoidea</taxon>
        <taxon>Anthophila</taxon>
        <taxon>Apidae</taxon>
        <taxon>Melipona</taxon>
    </lineage>
</organism>
<keyword evidence="7" id="KW-1185">Reference proteome</keyword>
<evidence type="ECO:0000256" key="4">
    <source>
        <dbReference type="ARBA" id="ARBA00023242"/>
    </source>
</evidence>
<dbReference type="Proteomes" id="UP001177670">
    <property type="component" value="Unassembled WGS sequence"/>
</dbReference>
<evidence type="ECO:0000313" key="7">
    <source>
        <dbReference type="Proteomes" id="UP001177670"/>
    </source>
</evidence>
<evidence type="ECO:0000256" key="2">
    <source>
        <dbReference type="ARBA" id="ARBA00023015"/>
    </source>
</evidence>
<reference evidence="6" key="1">
    <citation type="submission" date="2021-10" db="EMBL/GenBank/DDBJ databases">
        <title>Melipona bicolor Genome sequencing and assembly.</title>
        <authorList>
            <person name="Araujo N.S."/>
            <person name="Arias M.C."/>
        </authorList>
    </citation>
    <scope>NUCLEOTIDE SEQUENCE</scope>
    <source>
        <strain evidence="6">USP_2M_L1-L4_2017</strain>
        <tissue evidence="6">Whole body</tissue>
    </source>
</reference>
<keyword evidence="2" id="KW-0805">Transcription regulation</keyword>
<dbReference type="Pfam" id="PF07039">
    <property type="entry name" value="SGF29_Tudor"/>
    <property type="match status" value="1"/>
</dbReference>
<evidence type="ECO:0000256" key="1">
    <source>
        <dbReference type="ARBA" id="ARBA00004123"/>
    </source>
</evidence>
<evidence type="ECO:0000256" key="3">
    <source>
        <dbReference type="ARBA" id="ARBA00023163"/>
    </source>
</evidence>
<keyword evidence="4" id="KW-0539">Nucleus</keyword>
<proteinExistence type="predicted"/>
<gene>
    <name evidence="6" type="ORF">K0M31_017957</name>
</gene>
<dbReference type="InterPro" id="IPR010750">
    <property type="entry name" value="SGF29_tudor-like_dom"/>
</dbReference>
<keyword evidence="3" id="KW-0804">Transcription</keyword>
<dbReference type="PANTHER" id="PTHR21539:SF0">
    <property type="entry name" value="SAGA-ASSOCIATED FACTOR 29"/>
    <property type="match status" value="1"/>
</dbReference>
<evidence type="ECO:0000259" key="5">
    <source>
        <dbReference type="PROSITE" id="PS51518"/>
    </source>
</evidence>
<name>A0AA40KT08_9HYME</name>
<dbReference type="PROSITE" id="PS51518">
    <property type="entry name" value="SGF29_C"/>
    <property type="match status" value="1"/>
</dbReference>
<dbReference type="Gene3D" id="2.30.30.140">
    <property type="match status" value="1"/>
</dbReference>
<dbReference type="InterPro" id="IPR047287">
    <property type="entry name" value="Tudor_SGF29_rpt2"/>
</dbReference>
<comment type="caution">
    <text evidence="6">The sequence shown here is derived from an EMBL/GenBank/DDBJ whole genome shotgun (WGS) entry which is preliminary data.</text>
</comment>
<accession>A0AA40KT08</accession>
<dbReference type="AlphaFoldDB" id="A0AA40KT08"/>
<sequence>MALYPQTTCFYKAVVNQSPTTSTEEYEVLFEDANYASGLLAALKCRSALRDLHQGETYNEFWFSSQKRSSDVNNFSAFQTDKQPAALNIDHFTRSPIVVDREVKEEQGLPLACFSWTPSGLPGF</sequence>
<protein>
    <recommendedName>
        <fullName evidence="5">SGF29 C-terminal domain-containing protein</fullName>
    </recommendedName>
</protein>
<evidence type="ECO:0000313" key="6">
    <source>
        <dbReference type="EMBL" id="KAK1131667.1"/>
    </source>
</evidence>
<dbReference type="EMBL" id="JAHYIQ010000006">
    <property type="protein sequence ID" value="KAK1131667.1"/>
    <property type="molecule type" value="Genomic_DNA"/>
</dbReference>
<dbReference type="CDD" id="cd20394">
    <property type="entry name" value="Tudor_SGF29_rpt2"/>
    <property type="match status" value="1"/>
</dbReference>
<dbReference type="GO" id="GO:0000124">
    <property type="term" value="C:SAGA complex"/>
    <property type="evidence" value="ECO:0007669"/>
    <property type="project" value="InterPro"/>
</dbReference>
<dbReference type="GO" id="GO:0005634">
    <property type="term" value="C:nucleus"/>
    <property type="evidence" value="ECO:0007669"/>
    <property type="project" value="UniProtKB-SubCell"/>
</dbReference>
<comment type="subcellular location">
    <subcellularLocation>
        <location evidence="1">Nucleus</location>
    </subcellularLocation>
</comment>
<dbReference type="PANTHER" id="PTHR21539">
    <property type="entry name" value="SAGA-ASSOCIATED FACTOR 29"/>
    <property type="match status" value="1"/>
</dbReference>
<dbReference type="InterPro" id="IPR037802">
    <property type="entry name" value="SGF29"/>
</dbReference>